<evidence type="ECO:0000259" key="1">
    <source>
        <dbReference type="Pfam" id="PF00561"/>
    </source>
</evidence>
<gene>
    <name evidence="2" type="ORF">RAK27_12310</name>
</gene>
<dbReference type="RefSeq" id="WP_322809242.1">
    <property type="nucleotide sequence ID" value="NZ_JAVBVO010000003.1"/>
</dbReference>
<dbReference type="GO" id="GO:0016020">
    <property type="term" value="C:membrane"/>
    <property type="evidence" value="ECO:0007669"/>
    <property type="project" value="TreeGrafter"/>
</dbReference>
<evidence type="ECO:0000313" key="2">
    <source>
        <dbReference type="EMBL" id="MDZ5759437.1"/>
    </source>
</evidence>
<organism evidence="2 3">
    <name type="scientific">Carnobacterium maltaromaticum</name>
    <name type="common">Carnobacterium piscicola</name>
    <dbReference type="NCBI Taxonomy" id="2751"/>
    <lineage>
        <taxon>Bacteria</taxon>
        <taxon>Bacillati</taxon>
        <taxon>Bacillota</taxon>
        <taxon>Bacilli</taxon>
        <taxon>Lactobacillales</taxon>
        <taxon>Carnobacteriaceae</taxon>
        <taxon>Carnobacterium</taxon>
    </lineage>
</organism>
<reference evidence="2" key="1">
    <citation type="submission" date="2023-08" db="EMBL/GenBank/DDBJ databases">
        <title>Genomic characterization of piscicolin 126 produced by Carnobacterium maltaromaticum CM22 strain isolated from salmon (Salmo salar).</title>
        <authorList>
            <person name="Gonzalez-Gragera E."/>
            <person name="Garcia-Lopez J.D."/>
            <person name="Teso-Perez C."/>
            <person name="Gimenez-Hernandez I."/>
            <person name="Peralta-Sanchez J.M."/>
            <person name="Valdivia E."/>
            <person name="Montalban-Lopez M."/>
            <person name="Martin-Platero A.M."/>
            <person name="Banos A."/>
            <person name="Martinez-Bueno M."/>
        </authorList>
    </citation>
    <scope>NUCLEOTIDE SEQUENCE</scope>
    <source>
        <strain evidence="2">CM22</strain>
    </source>
</reference>
<dbReference type="SUPFAM" id="SSF53474">
    <property type="entry name" value="alpha/beta-Hydrolases"/>
    <property type="match status" value="1"/>
</dbReference>
<dbReference type="InterPro" id="IPR000073">
    <property type="entry name" value="AB_hydrolase_1"/>
</dbReference>
<accession>A0AAW9K7N8</accession>
<dbReference type="AlphaFoldDB" id="A0AAW9K7N8"/>
<dbReference type="Gene3D" id="3.40.50.1820">
    <property type="entry name" value="alpha/beta hydrolase"/>
    <property type="match status" value="1"/>
</dbReference>
<dbReference type="Pfam" id="PF00561">
    <property type="entry name" value="Abhydrolase_1"/>
    <property type="match status" value="1"/>
</dbReference>
<proteinExistence type="predicted"/>
<comment type="caution">
    <text evidence="2">The sequence shown here is derived from an EMBL/GenBank/DDBJ whole genome shotgun (WGS) entry which is preliminary data.</text>
</comment>
<dbReference type="Proteomes" id="UP001290462">
    <property type="component" value="Unassembled WGS sequence"/>
</dbReference>
<keyword evidence="2" id="KW-0378">Hydrolase</keyword>
<dbReference type="PANTHER" id="PTHR43798">
    <property type="entry name" value="MONOACYLGLYCEROL LIPASE"/>
    <property type="match status" value="1"/>
</dbReference>
<dbReference type="InterPro" id="IPR050266">
    <property type="entry name" value="AB_hydrolase_sf"/>
</dbReference>
<name>A0AAW9K7N8_CARML</name>
<dbReference type="GO" id="GO:0016787">
    <property type="term" value="F:hydrolase activity"/>
    <property type="evidence" value="ECO:0007669"/>
    <property type="project" value="UniProtKB-KW"/>
</dbReference>
<dbReference type="PANTHER" id="PTHR43798:SF33">
    <property type="entry name" value="HYDROLASE, PUTATIVE (AFU_ORTHOLOGUE AFUA_2G14860)-RELATED"/>
    <property type="match status" value="1"/>
</dbReference>
<evidence type="ECO:0000313" key="3">
    <source>
        <dbReference type="Proteomes" id="UP001290462"/>
    </source>
</evidence>
<protein>
    <submittedName>
        <fullName evidence="2">Alpha/beta hydrolase</fullName>
    </submittedName>
</protein>
<dbReference type="EMBL" id="JAVBVO010000003">
    <property type="protein sequence ID" value="MDZ5759437.1"/>
    <property type="molecule type" value="Genomic_DNA"/>
</dbReference>
<dbReference type="InterPro" id="IPR029058">
    <property type="entry name" value="AB_hydrolase_fold"/>
</dbReference>
<sequence>MPIDDGYMNVYETGKGKKQIVFLSGGLTSSPILDFKTLFTYLEDVFKIVVVEKFGYGFSSDTESSRNIDTILENTRESLKTRGIKPPYVLAPHSMSGIEALYWYKKYPQEVSAIVGLDMATYEAYENLKISLVGLKINRWLVKTKVTNLLPKVVESDAVKYVNLTRIEKDTYKELFYKNFPSTATLNEVKQVKRNSEKVRDINLELLPLLILVSNGNGTGIKKNKWFSIQENLRNKSRIGKIIYYDCPHYVHNHKAKEIAEEIKLFLK</sequence>
<feature type="domain" description="AB hydrolase-1" evidence="1">
    <location>
        <begin position="20"/>
        <end position="119"/>
    </location>
</feature>